<reference evidence="1" key="1">
    <citation type="submission" date="2020-06" db="EMBL/GenBank/DDBJ databases">
        <authorList>
            <consortium name="Plant Systems Biology data submission"/>
        </authorList>
    </citation>
    <scope>NUCLEOTIDE SEQUENCE</scope>
    <source>
        <strain evidence="1">D6</strain>
    </source>
</reference>
<dbReference type="EMBL" id="CAICTM010000602">
    <property type="protein sequence ID" value="CAB9513628.1"/>
    <property type="molecule type" value="Genomic_DNA"/>
</dbReference>
<organism evidence="1 2">
    <name type="scientific">Seminavis robusta</name>
    <dbReference type="NCBI Taxonomy" id="568900"/>
    <lineage>
        <taxon>Eukaryota</taxon>
        <taxon>Sar</taxon>
        <taxon>Stramenopiles</taxon>
        <taxon>Ochrophyta</taxon>
        <taxon>Bacillariophyta</taxon>
        <taxon>Bacillariophyceae</taxon>
        <taxon>Bacillariophycidae</taxon>
        <taxon>Naviculales</taxon>
        <taxon>Naviculaceae</taxon>
        <taxon>Seminavis</taxon>
    </lineage>
</organism>
<dbReference type="AlphaFoldDB" id="A0A9N8HKA6"/>
<keyword evidence="2" id="KW-1185">Reference proteome</keyword>
<evidence type="ECO:0000313" key="2">
    <source>
        <dbReference type="Proteomes" id="UP001153069"/>
    </source>
</evidence>
<dbReference type="OrthoDB" id="10662496at2759"/>
<dbReference type="Proteomes" id="UP001153069">
    <property type="component" value="Unassembled WGS sequence"/>
</dbReference>
<evidence type="ECO:0000313" key="1">
    <source>
        <dbReference type="EMBL" id="CAB9513628.1"/>
    </source>
</evidence>
<comment type="caution">
    <text evidence="1">The sequence shown here is derived from an EMBL/GenBank/DDBJ whole genome shotgun (WGS) entry which is preliminary data.</text>
</comment>
<proteinExistence type="predicted"/>
<sequence length="523" mass="59952">MRQSRLQLYRLITIACVVGSVVAAVIQQVLKLQPQDSFCRKTAITLNSRPPWIKNLPLNPNATLANDVLAIHHDVYESRVIVTLQQNGRCPRPYLMGRLSGPALVKVENWTKIHAPIVSNETNMPVQLTATMEGTYRAPVGGQYFLEVVAIYCDDAFYDLKHRQDLFFQEKQPIELSQTNVSRKAVDWWGLQETREVMTFHFAPVCVENPYQHRLTANHATIWVDHETVKTQRALSEHTHSLRYTRHQPYTCMMAYRKKEALPPECVEPASHERYHDYKFQWNQHPKTNHRHDGRGPPIRIQSLSLPQPTVICFMGASHARFFKEAAERLNITRANNNLTIHWSEVPYPTDIQPGVVQRLIQIQRCNKLVIGVGQWPASYSTNPPMMVHAFYLHMKRALSLLVQFNLTQQVDVYTRNIHYNPLTHFISKCPPEGWRNPMVIDGYNAVIQQLCREMSPHISCLDTHFLTGAIWDGSPDWCHMGPRGAEEELLYVSAKILGLLPSRSDAETDAATNEKSLSLVNE</sequence>
<gene>
    <name evidence="1" type="ORF">SEMRO_603_G173900.1</name>
</gene>
<name>A0A9N8HKA6_9STRA</name>
<accession>A0A9N8HKA6</accession>
<protein>
    <submittedName>
        <fullName evidence="1">Uncharacterized protein</fullName>
    </submittedName>
</protein>